<dbReference type="FunCoup" id="A0A411JKA4">
    <property type="interactions" value="70"/>
</dbReference>
<dbReference type="EnsemblMetazoa" id="AAEL005803-RB">
    <property type="protein sequence ID" value="AAEL005803-PB"/>
    <property type="gene ID" value="AAEL005803"/>
</dbReference>
<evidence type="ECO:0000313" key="16">
    <source>
        <dbReference type="EMBL" id="QBC65433.1"/>
    </source>
</evidence>
<dbReference type="OrthoDB" id="10036964at2759"/>
<reference evidence="17" key="3">
    <citation type="submission" date="2022-10" db="UniProtKB">
        <authorList>
            <consortium name="EnsemblMetazoa"/>
        </authorList>
    </citation>
    <scope>IDENTIFICATION</scope>
    <source>
        <strain evidence="17">LVP_AGWG</strain>
    </source>
</reference>
<dbReference type="PROSITE" id="PS50262">
    <property type="entry name" value="G_PROTEIN_RECEP_F1_2"/>
    <property type="match status" value="1"/>
</dbReference>
<feature type="transmembrane region" description="Helical" evidence="14">
    <location>
        <begin position="87"/>
        <end position="107"/>
    </location>
</feature>
<dbReference type="VEuPathDB" id="VectorBase:AAEL005803"/>
<dbReference type="PANTHER" id="PTHR24243:SF233">
    <property type="entry name" value="THYROTROPIN-RELEASING HORMONE RECEPTOR"/>
    <property type="match status" value="1"/>
</dbReference>
<dbReference type="InParanoid" id="A0A411JKA4"/>
<evidence type="ECO:0000256" key="12">
    <source>
        <dbReference type="RuleBase" id="RU000688"/>
    </source>
</evidence>
<evidence type="ECO:0000256" key="3">
    <source>
        <dbReference type="ARBA" id="ARBA00010663"/>
    </source>
</evidence>
<feature type="transmembrane region" description="Helical" evidence="14">
    <location>
        <begin position="230"/>
        <end position="259"/>
    </location>
</feature>
<gene>
    <name evidence="17" type="primary">5567066</name>
    <name evidence="16" type="ORF">LOC5567066</name>
</gene>
<evidence type="ECO:0000313" key="18">
    <source>
        <dbReference type="Proteomes" id="UP000008820"/>
    </source>
</evidence>
<evidence type="ECO:0000256" key="4">
    <source>
        <dbReference type="ARBA" id="ARBA00018873"/>
    </source>
</evidence>
<reference evidence="17 18" key="1">
    <citation type="submission" date="2017-06" db="EMBL/GenBank/DDBJ databases">
        <title>Aedes aegypti genome working group (AGWG) sequencing and assembly.</title>
        <authorList>
            <consortium name="Aedes aegypti Genome Working Group (AGWG)"/>
            <person name="Matthews B.J."/>
        </authorList>
    </citation>
    <scope>NUCLEOTIDE SEQUENCE [LARGE SCALE GENOMIC DNA]</scope>
    <source>
        <strain evidence="17 18">LVP_AGWG</strain>
    </source>
</reference>
<feature type="compositionally biased region" description="Polar residues" evidence="13">
    <location>
        <begin position="398"/>
        <end position="407"/>
    </location>
</feature>
<keyword evidence="10 12" id="KW-0807">Transducer</keyword>
<evidence type="ECO:0000256" key="7">
    <source>
        <dbReference type="ARBA" id="ARBA00023040"/>
    </source>
</evidence>
<feature type="transmembrane region" description="Helical" evidence="14">
    <location>
        <begin position="12"/>
        <end position="35"/>
    </location>
</feature>
<keyword evidence="7 12" id="KW-0297">G-protein coupled receptor</keyword>
<dbReference type="PRINTS" id="PR01846">
    <property type="entry name" value="TRHRFAMILY"/>
</dbReference>
<evidence type="ECO:0000256" key="9">
    <source>
        <dbReference type="ARBA" id="ARBA00023170"/>
    </source>
</evidence>
<evidence type="ECO:0000256" key="10">
    <source>
        <dbReference type="ARBA" id="ARBA00023224"/>
    </source>
</evidence>
<keyword evidence="6 14" id="KW-1133">Transmembrane helix</keyword>
<comment type="function">
    <text evidence="1">Receptor for thyrotropin-releasing hormone (TRH). Upon ligand binding, this G-protein-coupled receptor triggers activation of the phosphatidylinositol (IP3)-calcium-protein kinase C (PKC) pathway.</text>
</comment>
<evidence type="ECO:0000313" key="17">
    <source>
        <dbReference type="EnsemblMetazoa" id="AAEL005803-PB"/>
    </source>
</evidence>
<accession>A0A411JKA4</accession>
<dbReference type="SUPFAM" id="SSF81321">
    <property type="entry name" value="Family A G protein-coupled receptor-like"/>
    <property type="match status" value="1"/>
</dbReference>
<dbReference type="InterPro" id="IPR000276">
    <property type="entry name" value="GPCR_Rhodpsn"/>
</dbReference>
<dbReference type="GO" id="GO:0004997">
    <property type="term" value="F:thyrotropin-releasing hormone receptor activity"/>
    <property type="evidence" value="ECO:0007669"/>
    <property type="project" value="InterPro"/>
</dbReference>
<reference evidence="16" key="2">
    <citation type="journal article" date="2019" name="Cell">
        <title>Small-Molecule Agonists of Ae. aegypti Neuropeptide Y Receptor Block Mosquito Biting.</title>
        <authorList>
            <person name="Duvall L.B."/>
            <person name="Ramos-Espiritu L."/>
            <person name="Barsoum K.E."/>
            <person name="Glickman J.F."/>
            <person name="Vosshall L.B."/>
        </authorList>
    </citation>
    <scope>NUCLEOTIDE SEQUENCE</scope>
</reference>
<sequence>MPQIPEYIRATSMVFCIIIMCLGVIGNIMVPIVILKTKDMRNSTNIFLTNLSIADLLVLLVCTPTVLVEVNSPPEVWVLGEEMCKAVPFVELTVAHASVLTILAISFERYYAICEPLKAGYVCTKARALMICLAAWTVAAILTSPILMISSYEYVEYVNGKMVASCLTPVENFWHATFFVASIVVFFIVPLLILVVLYSVIAKNLMDNPGIIMSNASGNRNNVIKYRKQVIFMLGAVVVSFFFCLLPFRALTLWIIIVPSENIISIGIERFYILLYFCRIMLYMNSAINPILYNLMSSKFRNGFLQLLGCGKIIRSDSISSGARKGTFHTASTNLSSSHNSSYQRRFTREGSCISGSIRAVSDNSRRRLLHQRHSSTISIRSSHDEHSGTGGGGSGVPIQTGNGTIETTPLKADKIEELDETTNSLPNGYGFNRFKHVASAAGGNSCNVSFKTTNSCNGKTSHRMNGTVSVEPKAVHQADNKYLIVRAAVVVMREVSEENGKPLPLSSSPKSPPAENGSTEAEVTLIQSARGSEQIVSIITAKERANGNCVNRTQRADTKNTNEDAVAFDEINKIRQFYGSMECDI</sequence>
<feature type="transmembrane region" description="Helical" evidence="14">
    <location>
        <begin position="172"/>
        <end position="198"/>
    </location>
</feature>
<evidence type="ECO:0000256" key="13">
    <source>
        <dbReference type="SAM" id="MobiDB-lite"/>
    </source>
</evidence>
<feature type="transmembrane region" description="Helical" evidence="14">
    <location>
        <begin position="47"/>
        <end position="67"/>
    </location>
</feature>
<dbReference type="InterPro" id="IPR002120">
    <property type="entry name" value="TRH_rcpt_1"/>
</dbReference>
<evidence type="ECO:0000256" key="11">
    <source>
        <dbReference type="ARBA" id="ARBA00032251"/>
    </source>
</evidence>
<feature type="region of interest" description="Disordered" evidence="13">
    <location>
        <begin position="498"/>
        <end position="520"/>
    </location>
</feature>
<dbReference type="CDD" id="cd14997">
    <property type="entry name" value="7tmA_ETH-R"/>
    <property type="match status" value="1"/>
</dbReference>
<feature type="domain" description="G-protein coupled receptors family 1 profile" evidence="15">
    <location>
        <begin position="26"/>
        <end position="293"/>
    </location>
</feature>
<feature type="region of interest" description="Disordered" evidence="13">
    <location>
        <begin position="365"/>
        <end position="407"/>
    </location>
</feature>
<keyword evidence="5 12" id="KW-0812">Transmembrane</keyword>
<evidence type="ECO:0000256" key="2">
    <source>
        <dbReference type="ARBA" id="ARBA00004141"/>
    </source>
</evidence>
<evidence type="ECO:0000256" key="1">
    <source>
        <dbReference type="ARBA" id="ARBA00004100"/>
    </source>
</evidence>
<protein>
    <recommendedName>
        <fullName evidence="4">Thyrotropin-releasing hormone receptor</fullName>
    </recommendedName>
    <alternativeName>
        <fullName evidence="11">Thyroliberin receptor</fullName>
    </alternativeName>
</protein>
<dbReference type="InterPro" id="IPR017452">
    <property type="entry name" value="GPCR_Rhodpsn_7TM"/>
</dbReference>
<keyword evidence="18" id="KW-1185">Reference proteome</keyword>
<name>A0A411JKA4_AEDAE</name>
<dbReference type="PANTHER" id="PTHR24243">
    <property type="entry name" value="G-PROTEIN COUPLED RECEPTOR"/>
    <property type="match status" value="1"/>
</dbReference>
<dbReference type="AlphaFoldDB" id="A0A411JKA4"/>
<dbReference type="GO" id="GO:0005886">
    <property type="term" value="C:plasma membrane"/>
    <property type="evidence" value="ECO:0007669"/>
    <property type="project" value="TreeGrafter"/>
</dbReference>
<dbReference type="EnsemblMetazoa" id="AAEL005803-RC">
    <property type="protein sequence ID" value="AAEL005803-PC"/>
    <property type="gene ID" value="AAEL005803"/>
</dbReference>
<evidence type="ECO:0000256" key="14">
    <source>
        <dbReference type="SAM" id="Phobius"/>
    </source>
</evidence>
<proteinExistence type="evidence at transcript level"/>
<dbReference type="Proteomes" id="UP000008820">
    <property type="component" value="Chromosome 1"/>
</dbReference>
<evidence type="ECO:0000256" key="5">
    <source>
        <dbReference type="ARBA" id="ARBA00022692"/>
    </source>
</evidence>
<dbReference type="PROSITE" id="PS00237">
    <property type="entry name" value="G_PROTEIN_RECEP_F1_1"/>
    <property type="match status" value="2"/>
</dbReference>
<keyword evidence="8 14" id="KW-0472">Membrane</keyword>
<comment type="subcellular location">
    <subcellularLocation>
        <location evidence="2">Membrane</location>
        <topology evidence="2">Multi-pass membrane protein</topology>
    </subcellularLocation>
</comment>
<dbReference type="PRINTS" id="PR00237">
    <property type="entry name" value="GPCRRHODOPSN"/>
</dbReference>
<organism evidence="16">
    <name type="scientific">Aedes aegypti</name>
    <name type="common">Yellowfever mosquito</name>
    <name type="synonym">Culex aegypti</name>
    <dbReference type="NCBI Taxonomy" id="7159"/>
    <lineage>
        <taxon>Eukaryota</taxon>
        <taxon>Metazoa</taxon>
        <taxon>Ecdysozoa</taxon>
        <taxon>Arthropoda</taxon>
        <taxon>Hexapoda</taxon>
        <taxon>Insecta</taxon>
        <taxon>Pterygota</taxon>
        <taxon>Neoptera</taxon>
        <taxon>Endopterygota</taxon>
        <taxon>Diptera</taxon>
        <taxon>Nematocera</taxon>
        <taxon>Culicoidea</taxon>
        <taxon>Culicidae</taxon>
        <taxon>Culicinae</taxon>
        <taxon>Aedini</taxon>
        <taxon>Aedes</taxon>
        <taxon>Stegomyia</taxon>
    </lineage>
</organism>
<evidence type="ECO:0000259" key="15">
    <source>
        <dbReference type="PROSITE" id="PS50262"/>
    </source>
</evidence>
<dbReference type="Pfam" id="PF00001">
    <property type="entry name" value="7tm_1"/>
    <property type="match status" value="1"/>
</dbReference>
<keyword evidence="9 12" id="KW-0675">Receptor</keyword>
<evidence type="ECO:0000256" key="8">
    <source>
        <dbReference type="ARBA" id="ARBA00023136"/>
    </source>
</evidence>
<feature type="transmembrane region" description="Helical" evidence="14">
    <location>
        <begin position="128"/>
        <end position="152"/>
    </location>
</feature>
<comment type="similarity">
    <text evidence="3 12">Belongs to the G-protein coupled receptor 1 family.</text>
</comment>
<dbReference type="EMBL" id="MH810168">
    <property type="protein sequence ID" value="QBC65433.1"/>
    <property type="molecule type" value="mRNA"/>
</dbReference>
<dbReference type="Gene3D" id="1.20.1070.10">
    <property type="entry name" value="Rhodopsin 7-helix transmembrane proteins"/>
    <property type="match status" value="1"/>
</dbReference>
<feature type="transmembrane region" description="Helical" evidence="14">
    <location>
        <begin position="271"/>
        <end position="292"/>
    </location>
</feature>
<evidence type="ECO:0000256" key="6">
    <source>
        <dbReference type="ARBA" id="ARBA00022989"/>
    </source>
</evidence>